<dbReference type="EMBL" id="JANPWB010000011">
    <property type="protein sequence ID" value="KAJ1130001.1"/>
    <property type="molecule type" value="Genomic_DNA"/>
</dbReference>
<name>A0AAV7PRD9_PLEWA</name>
<comment type="caution">
    <text evidence="2">The sequence shown here is derived from an EMBL/GenBank/DDBJ whole genome shotgun (WGS) entry which is preliminary data.</text>
</comment>
<organism evidence="2 3">
    <name type="scientific">Pleurodeles waltl</name>
    <name type="common">Iberian ribbed newt</name>
    <dbReference type="NCBI Taxonomy" id="8319"/>
    <lineage>
        <taxon>Eukaryota</taxon>
        <taxon>Metazoa</taxon>
        <taxon>Chordata</taxon>
        <taxon>Craniata</taxon>
        <taxon>Vertebrata</taxon>
        <taxon>Euteleostomi</taxon>
        <taxon>Amphibia</taxon>
        <taxon>Batrachia</taxon>
        <taxon>Caudata</taxon>
        <taxon>Salamandroidea</taxon>
        <taxon>Salamandridae</taxon>
        <taxon>Pleurodelinae</taxon>
        <taxon>Pleurodeles</taxon>
    </lineage>
</organism>
<proteinExistence type="predicted"/>
<dbReference type="AlphaFoldDB" id="A0AAV7PRD9"/>
<evidence type="ECO:0000256" key="1">
    <source>
        <dbReference type="SAM" id="MobiDB-lite"/>
    </source>
</evidence>
<reference evidence="2" key="1">
    <citation type="journal article" date="2022" name="bioRxiv">
        <title>Sequencing and chromosome-scale assembly of the giantPleurodeles waltlgenome.</title>
        <authorList>
            <person name="Brown T."/>
            <person name="Elewa A."/>
            <person name="Iarovenko S."/>
            <person name="Subramanian E."/>
            <person name="Araus A.J."/>
            <person name="Petzold A."/>
            <person name="Susuki M."/>
            <person name="Suzuki K.-i.T."/>
            <person name="Hayashi T."/>
            <person name="Toyoda A."/>
            <person name="Oliveira C."/>
            <person name="Osipova E."/>
            <person name="Leigh N.D."/>
            <person name="Simon A."/>
            <person name="Yun M.H."/>
        </authorList>
    </citation>
    <scope>NUCLEOTIDE SEQUENCE</scope>
    <source>
        <strain evidence="2">20211129_DDA</strain>
        <tissue evidence="2">Liver</tissue>
    </source>
</reference>
<keyword evidence="3" id="KW-1185">Reference proteome</keyword>
<evidence type="ECO:0000313" key="2">
    <source>
        <dbReference type="EMBL" id="KAJ1130001.1"/>
    </source>
</evidence>
<feature type="region of interest" description="Disordered" evidence="1">
    <location>
        <begin position="63"/>
        <end position="125"/>
    </location>
</feature>
<gene>
    <name evidence="2" type="ORF">NDU88_008360</name>
</gene>
<evidence type="ECO:0000313" key="3">
    <source>
        <dbReference type="Proteomes" id="UP001066276"/>
    </source>
</evidence>
<protein>
    <submittedName>
        <fullName evidence="2">Uncharacterized protein</fullName>
    </submittedName>
</protein>
<accession>A0AAV7PRD9</accession>
<dbReference type="Proteomes" id="UP001066276">
    <property type="component" value="Chromosome 7"/>
</dbReference>
<sequence length="125" mass="12853">MRCAPWLTAALSASVTGSPRKNDKQCPLGSGLAPLAITLAKAGAAGGGTVTWKLNCRSREAEFSLAPHKPHQNELLQQGSAREVAERKTPQSGPGGREVLLTTAAKGLPGPQAHAVGPRSADPGR</sequence>